<reference evidence="1" key="1">
    <citation type="submission" date="2018-02" db="EMBL/GenBank/DDBJ databases">
        <title>Rhizophora mucronata_Transcriptome.</title>
        <authorList>
            <person name="Meera S.P."/>
            <person name="Sreeshan A."/>
            <person name="Augustine A."/>
        </authorList>
    </citation>
    <scope>NUCLEOTIDE SEQUENCE</scope>
    <source>
        <tissue evidence="1">Leaf</tissue>
    </source>
</reference>
<proteinExistence type="predicted"/>
<organism evidence="1">
    <name type="scientific">Rhizophora mucronata</name>
    <name type="common">Asiatic mangrove</name>
    <dbReference type="NCBI Taxonomy" id="61149"/>
    <lineage>
        <taxon>Eukaryota</taxon>
        <taxon>Viridiplantae</taxon>
        <taxon>Streptophyta</taxon>
        <taxon>Embryophyta</taxon>
        <taxon>Tracheophyta</taxon>
        <taxon>Spermatophyta</taxon>
        <taxon>Magnoliopsida</taxon>
        <taxon>eudicotyledons</taxon>
        <taxon>Gunneridae</taxon>
        <taxon>Pentapetalae</taxon>
        <taxon>rosids</taxon>
        <taxon>fabids</taxon>
        <taxon>Malpighiales</taxon>
        <taxon>Rhizophoraceae</taxon>
        <taxon>Rhizophora</taxon>
    </lineage>
</organism>
<protein>
    <submittedName>
        <fullName evidence="1">Uncharacterized protein</fullName>
    </submittedName>
</protein>
<dbReference type="EMBL" id="GGEC01056497">
    <property type="protein sequence ID" value="MBX36981.1"/>
    <property type="molecule type" value="Transcribed_RNA"/>
</dbReference>
<name>A0A2P2N3C7_RHIMU</name>
<dbReference type="AlphaFoldDB" id="A0A2P2N3C7"/>
<sequence length="29" mass="3606">MEIFQRRTNCLMNCLCLVWFLMYMCTMPI</sequence>
<evidence type="ECO:0000313" key="1">
    <source>
        <dbReference type="EMBL" id="MBX36981.1"/>
    </source>
</evidence>
<accession>A0A2P2N3C7</accession>